<dbReference type="EMBL" id="NFKP01000054">
    <property type="protein sequence ID" value="OUP64232.1"/>
    <property type="molecule type" value="Genomic_DNA"/>
</dbReference>
<dbReference type="Proteomes" id="UP000196386">
    <property type="component" value="Unassembled WGS sequence"/>
</dbReference>
<organism evidence="1 2">
    <name type="scientific">Anaerotruncus colihominis</name>
    <dbReference type="NCBI Taxonomy" id="169435"/>
    <lineage>
        <taxon>Bacteria</taxon>
        <taxon>Bacillati</taxon>
        <taxon>Bacillota</taxon>
        <taxon>Clostridia</taxon>
        <taxon>Eubacteriales</taxon>
        <taxon>Oscillospiraceae</taxon>
        <taxon>Anaerotruncus</taxon>
    </lineage>
</organism>
<dbReference type="RefSeq" id="WP_006875768.1">
    <property type="nucleotide sequence ID" value="NZ_CP102255.1"/>
</dbReference>
<comment type="caution">
    <text evidence="1">The sequence shown here is derived from an EMBL/GenBank/DDBJ whole genome shotgun (WGS) entry which is preliminary data.</text>
</comment>
<reference evidence="2" key="1">
    <citation type="submission" date="2017-04" db="EMBL/GenBank/DDBJ databases">
        <title>Function of individual gut microbiota members based on whole genome sequencing of pure cultures obtained from chicken caecum.</title>
        <authorList>
            <person name="Medvecky M."/>
            <person name="Cejkova D."/>
            <person name="Polansky O."/>
            <person name="Karasova D."/>
            <person name="Kubasova T."/>
            <person name="Cizek A."/>
            <person name="Rychlik I."/>
        </authorList>
    </citation>
    <scope>NUCLEOTIDE SEQUENCE [LARGE SCALE GENOMIC DNA]</scope>
    <source>
        <strain evidence="2">An175</strain>
    </source>
</reference>
<evidence type="ECO:0000313" key="2">
    <source>
        <dbReference type="Proteomes" id="UP000196386"/>
    </source>
</evidence>
<dbReference type="AlphaFoldDB" id="A0A1Y4MQ97"/>
<evidence type="ECO:0000313" key="1">
    <source>
        <dbReference type="EMBL" id="OUP64232.1"/>
    </source>
</evidence>
<proteinExistence type="predicted"/>
<accession>A0A1Y4MQ97</accession>
<protein>
    <submittedName>
        <fullName evidence="1">Uncharacterized protein</fullName>
    </submittedName>
</protein>
<gene>
    <name evidence="1" type="ORF">B5F11_20240</name>
</gene>
<sequence length="80" mass="9125">MTNLKLGQRIKLKSCDDTFVVYEGPVVYINEENGWFEISAEVAYRTPYGIADRGAINSRQIVEPFRVSGWLSKLENVENV</sequence>
<name>A0A1Y4MQ97_9FIRM</name>